<accession>A0ABN9QR27</accession>
<reference evidence="3" key="1">
    <citation type="submission" date="2023-10" db="EMBL/GenBank/DDBJ databases">
        <authorList>
            <person name="Chen Y."/>
            <person name="Shah S."/>
            <person name="Dougan E. K."/>
            <person name="Thang M."/>
            <person name="Chan C."/>
        </authorList>
    </citation>
    <scope>NUCLEOTIDE SEQUENCE [LARGE SCALE GENOMIC DNA]</scope>
</reference>
<protein>
    <recommendedName>
        <fullName evidence="5">Protein xylosyltransferase</fullName>
    </recommendedName>
</protein>
<dbReference type="Proteomes" id="UP001189429">
    <property type="component" value="Unassembled WGS sequence"/>
</dbReference>
<evidence type="ECO:0000313" key="3">
    <source>
        <dbReference type="EMBL" id="CAK0808658.1"/>
    </source>
</evidence>
<sequence>MAGDALIRLASALGLLAGAVGISDTYAQRFQAEESLRADANKVNKTGGGGKMLRLQAEALRTGTDRTGAYIAEDLERAPDMEKRSVLAVISHYVPGRIGGANRRNAALHETLTAMHEWPRVDLTIYVLTNKVVEEVSEMVKDQILVSSDEPVCSETWKHKFCVPWEAIRALRSASAGDAPTTQLGYELKGEPVYDAYIYSESDLIIPETTFHFWRYHVDTLFQRGYLLLPMRAEDKLLTNDIIAVDCFKEECVEKTEVIRDDDTIALYKTDRDRYYLRPYNPYSGCFMMNKAQFKAYLNSPMWDYHKIREANYSPWGVRETAASGLLWAPEFGKEAGLTHLKMRVWHQIPMNGVSKGDPRARIDPSRFHRVDEFQDKVTECLNGTLTATQLQPLRPDQRNKRPAKLLEVGERLSAAPAASEPGAAGAGSAARAAPRAAAEATPGAPAAAAQHGRGAGPRPGLAERLLAAAWRFVGWA</sequence>
<name>A0ABN9QR27_9DINO</name>
<dbReference type="EMBL" id="CAUYUJ010004224">
    <property type="protein sequence ID" value="CAK0808658.1"/>
    <property type="molecule type" value="Genomic_DNA"/>
</dbReference>
<comment type="caution">
    <text evidence="3">The sequence shown here is derived from an EMBL/GenBank/DDBJ whole genome shotgun (WGS) entry which is preliminary data.</text>
</comment>
<evidence type="ECO:0008006" key="5">
    <source>
        <dbReference type="Google" id="ProtNLM"/>
    </source>
</evidence>
<evidence type="ECO:0000256" key="1">
    <source>
        <dbReference type="SAM" id="MobiDB-lite"/>
    </source>
</evidence>
<gene>
    <name evidence="3" type="ORF">PCOR1329_LOCUS14186</name>
</gene>
<feature type="region of interest" description="Disordered" evidence="1">
    <location>
        <begin position="412"/>
        <end position="459"/>
    </location>
</feature>
<evidence type="ECO:0000256" key="2">
    <source>
        <dbReference type="SAM" id="SignalP"/>
    </source>
</evidence>
<keyword evidence="2" id="KW-0732">Signal</keyword>
<proteinExistence type="predicted"/>
<feature type="chain" id="PRO_5045791792" description="Protein xylosyltransferase" evidence="2">
    <location>
        <begin position="28"/>
        <end position="477"/>
    </location>
</feature>
<feature type="compositionally biased region" description="Low complexity" evidence="1">
    <location>
        <begin position="415"/>
        <end position="459"/>
    </location>
</feature>
<keyword evidence="4" id="KW-1185">Reference proteome</keyword>
<organism evidence="3 4">
    <name type="scientific">Prorocentrum cordatum</name>
    <dbReference type="NCBI Taxonomy" id="2364126"/>
    <lineage>
        <taxon>Eukaryota</taxon>
        <taxon>Sar</taxon>
        <taxon>Alveolata</taxon>
        <taxon>Dinophyceae</taxon>
        <taxon>Prorocentrales</taxon>
        <taxon>Prorocentraceae</taxon>
        <taxon>Prorocentrum</taxon>
    </lineage>
</organism>
<evidence type="ECO:0000313" key="4">
    <source>
        <dbReference type="Proteomes" id="UP001189429"/>
    </source>
</evidence>
<feature type="signal peptide" evidence="2">
    <location>
        <begin position="1"/>
        <end position="27"/>
    </location>
</feature>